<dbReference type="RefSeq" id="XP_062682921.1">
    <property type="nucleotide sequence ID" value="XM_062828174.1"/>
</dbReference>
<dbReference type="InterPro" id="IPR002685">
    <property type="entry name" value="Glyco_trans_15"/>
</dbReference>
<proteinExistence type="inferred from homology"/>
<dbReference type="GO" id="GO:0005794">
    <property type="term" value="C:Golgi apparatus"/>
    <property type="evidence" value="ECO:0007669"/>
    <property type="project" value="TreeGrafter"/>
</dbReference>
<accession>A0AAE0JI10</accession>
<feature type="active site" description="Nucleophile" evidence="4">
    <location>
        <position position="314"/>
    </location>
</feature>
<feature type="transmembrane region" description="Helical" evidence="5">
    <location>
        <begin position="46"/>
        <end position="67"/>
    </location>
</feature>
<dbReference type="GO" id="GO:0000032">
    <property type="term" value="P:cell wall mannoprotein biosynthetic process"/>
    <property type="evidence" value="ECO:0007669"/>
    <property type="project" value="TreeGrafter"/>
</dbReference>
<evidence type="ECO:0000313" key="7">
    <source>
        <dbReference type="Proteomes" id="UP001278500"/>
    </source>
</evidence>
<dbReference type="Gene3D" id="3.90.550.10">
    <property type="entry name" value="Spore Coat Polysaccharide Biosynthesis Protein SpsA, Chain A"/>
    <property type="match status" value="1"/>
</dbReference>
<dbReference type="EMBL" id="JAUEPP010000003">
    <property type="protein sequence ID" value="KAK3347839.1"/>
    <property type="molecule type" value="Genomic_DNA"/>
</dbReference>
<dbReference type="SUPFAM" id="SSF53448">
    <property type="entry name" value="Nucleotide-diphospho-sugar transferases"/>
    <property type="match status" value="1"/>
</dbReference>
<evidence type="ECO:0000256" key="1">
    <source>
        <dbReference type="ARBA" id="ARBA00007677"/>
    </source>
</evidence>
<dbReference type="GO" id="GO:0000026">
    <property type="term" value="F:alpha-1,2-mannosyltransferase activity"/>
    <property type="evidence" value="ECO:0007669"/>
    <property type="project" value="TreeGrafter"/>
</dbReference>
<keyword evidence="7" id="KW-1185">Reference proteome</keyword>
<keyword evidence="5" id="KW-0812">Transmembrane</keyword>
<dbReference type="Proteomes" id="UP001278500">
    <property type="component" value="Unassembled WGS sequence"/>
</dbReference>
<reference evidence="6" key="2">
    <citation type="submission" date="2023-06" db="EMBL/GenBank/DDBJ databases">
        <authorList>
            <consortium name="Lawrence Berkeley National Laboratory"/>
            <person name="Haridas S."/>
            <person name="Hensen N."/>
            <person name="Bonometti L."/>
            <person name="Westerberg I."/>
            <person name="Brannstrom I.O."/>
            <person name="Guillou S."/>
            <person name="Cros-Aarteil S."/>
            <person name="Calhoun S."/>
            <person name="Kuo A."/>
            <person name="Mondo S."/>
            <person name="Pangilinan J."/>
            <person name="Riley R."/>
            <person name="Labutti K."/>
            <person name="Andreopoulos B."/>
            <person name="Lipzen A."/>
            <person name="Chen C."/>
            <person name="Yanf M."/>
            <person name="Daum C."/>
            <person name="Ng V."/>
            <person name="Clum A."/>
            <person name="Steindorff A."/>
            <person name="Ohm R."/>
            <person name="Martin F."/>
            <person name="Silar P."/>
            <person name="Natvig D."/>
            <person name="Lalanne C."/>
            <person name="Gautier V."/>
            <person name="Ament-Velasquez S.L."/>
            <person name="Kruys A."/>
            <person name="Hutchinson M.I."/>
            <person name="Powell A.J."/>
            <person name="Barry K."/>
            <person name="Miller A.N."/>
            <person name="Grigoriev I.V."/>
            <person name="Debuchy R."/>
            <person name="Gladieux P."/>
            <person name="Thoren M.H."/>
            <person name="Johannesson H."/>
        </authorList>
    </citation>
    <scope>NUCLEOTIDE SEQUENCE</scope>
    <source>
        <strain evidence="6">CBS 560.94</strain>
    </source>
</reference>
<dbReference type="PIRSF" id="PIRSF018153">
    <property type="entry name" value="Glyco_trans_15"/>
    <property type="match status" value="1"/>
</dbReference>
<organism evidence="6 7">
    <name type="scientific">Neurospora tetraspora</name>
    <dbReference type="NCBI Taxonomy" id="94610"/>
    <lineage>
        <taxon>Eukaryota</taxon>
        <taxon>Fungi</taxon>
        <taxon>Dikarya</taxon>
        <taxon>Ascomycota</taxon>
        <taxon>Pezizomycotina</taxon>
        <taxon>Sordariomycetes</taxon>
        <taxon>Sordariomycetidae</taxon>
        <taxon>Sordariales</taxon>
        <taxon>Sordariaceae</taxon>
        <taxon>Neurospora</taxon>
    </lineage>
</organism>
<sequence length="463" mass="54603">MGYYRASSQPGTLPLAFDLLARVGQILMLQFRRLRRSGRNRRRIKLLLKIALPLLVLYLIDLPIHLYRTRVARPDHDLDQPFATGCLDPSVTAAQPRENATFVMLARNSEIDDARATVENIEWHFNRWFHYPILFLNDVPWTEEFKDVLSRAVSNGTEVRFEVIEKGKWGFPEEMNEKEKTKAKLQMKKQGEKGVGYGDMESYHHMCRFYSGEFYNLEALRPYKWYWRLEPSVRYSCALTYDPFAEMARRNKVYGWTIALWETTDDYRIEKGIPRTPAWNALFQVMWYPRPSVVSEHDNAGNKWNMCHYWSNFEIANLDFFRGREYQDYFRYLDSKGGFYSERWGDAPVHTLAVHMLLSPEKIHHFSDIGYEHDTLWQCPGNAPMDEQLLGNKALADTGKMTPPSEGGTGCRCKCRENKRRRNINSECTSELTRPVAFHRPSWWERHNWVYHYAVNNPNNPRK</sequence>
<protein>
    <submittedName>
        <fullName evidence="6">Nucleotide-diphospho-sugar transferase</fullName>
    </submittedName>
</protein>
<evidence type="ECO:0000313" key="6">
    <source>
        <dbReference type="EMBL" id="KAK3347839.1"/>
    </source>
</evidence>
<dbReference type="Pfam" id="PF01793">
    <property type="entry name" value="Glyco_transf_15"/>
    <property type="match status" value="1"/>
</dbReference>
<keyword evidence="2" id="KW-0328">Glycosyltransferase</keyword>
<evidence type="ECO:0000256" key="3">
    <source>
        <dbReference type="ARBA" id="ARBA00022679"/>
    </source>
</evidence>
<keyword evidence="3 6" id="KW-0808">Transferase</keyword>
<comment type="caution">
    <text evidence="6">The sequence shown here is derived from an EMBL/GenBank/DDBJ whole genome shotgun (WGS) entry which is preliminary data.</text>
</comment>
<keyword evidence="5" id="KW-1133">Transmembrane helix</keyword>
<comment type="similarity">
    <text evidence="1">Belongs to the glycosyltransferase 15 family.</text>
</comment>
<dbReference type="AlphaFoldDB" id="A0AAE0JI10"/>
<gene>
    <name evidence="6" type="ORF">B0H65DRAFT_507840</name>
</gene>
<dbReference type="GO" id="GO:0016020">
    <property type="term" value="C:membrane"/>
    <property type="evidence" value="ECO:0007669"/>
    <property type="project" value="InterPro"/>
</dbReference>
<evidence type="ECO:0000256" key="2">
    <source>
        <dbReference type="ARBA" id="ARBA00022676"/>
    </source>
</evidence>
<reference evidence="6" key="1">
    <citation type="journal article" date="2023" name="Mol. Phylogenet. Evol.">
        <title>Genome-scale phylogeny and comparative genomics of the fungal order Sordariales.</title>
        <authorList>
            <person name="Hensen N."/>
            <person name="Bonometti L."/>
            <person name="Westerberg I."/>
            <person name="Brannstrom I.O."/>
            <person name="Guillou S."/>
            <person name="Cros-Aarteil S."/>
            <person name="Calhoun S."/>
            <person name="Haridas S."/>
            <person name="Kuo A."/>
            <person name="Mondo S."/>
            <person name="Pangilinan J."/>
            <person name="Riley R."/>
            <person name="LaButti K."/>
            <person name="Andreopoulos B."/>
            <person name="Lipzen A."/>
            <person name="Chen C."/>
            <person name="Yan M."/>
            <person name="Daum C."/>
            <person name="Ng V."/>
            <person name="Clum A."/>
            <person name="Steindorff A."/>
            <person name="Ohm R.A."/>
            <person name="Martin F."/>
            <person name="Silar P."/>
            <person name="Natvig D.O."/>
            <person name="Lalanne C."/>
            <person name="Gautier V."/>
            <person name="Ament-Velasquez S.L."/>
            <person name="Kruys A."/>
            <person name="Hutchinson M.I."/>
            <person name="Powell A.J."/>
            <person name="Barry K."/>
            <person name="Miller A.N."/>
            <person name="Grigoriev I.V."/>
            <person name="Debuchy R."/>
            <person name="Gladieux P."/>
            <person name="Hiltunen Thoren M."/>
            <person name="Johannesson H."/>
        </authorList>
    </citation>
    <scope>NUCLEOTIDE SEQUENCE</scope>
    <source>
        <strain evidence="6">CBS 560.94</strain>
    </source>
</reference>
<evidence type="ECO:0000256" key="4">
    <source>
        <dbReference type="PIRSR" id="PIRSR018153-1"/>
    </source>
</evidence>
<evidence type="ECO:0000256" key="5">
    <source>
        <dbReference type="SAM" id="Phobius"/>
    </source>
</evidence>
<name>A0AAE0JI10_9PEZI</name>
<dbReference type="PANTHER" id="PTHR31121:SF2">
    <property type="entry name" value="MANNOSYLTRANSFERASE KTR5-RELATED"/>
    <property type="match status" value="1"/>
</dbReference>
<keyword evidence="5" id="KW-0472">Membrane</keyword>
<dbReference type="GeneID" id="87865328"/>
<dbReference type="InterPro" id="IPR029044">
    <property type="entry name" value="Nucleotide-diphossugar_trans"/>
</dbReference>
<dbReference type="GO" id="GO:0006487">
    <property type="term" value="P:protein N-linked glycosylation"/>
    <property type="evidence" value="ECO:0007669"/>
    <property type="project" value="TreeGrafter"/>
</dbReference>
<dbReference type="PANTHER" id="PTHR31121">
    <property type="entry name" value="ALPHA-1,2 MANNOSYLTRANSFERASE KTR1"/>
    <property type="match status" value="1"/>
</dbReference>